<evidence type="ECO:0000259" key="3">
    <source>
        <dbReference type="Pfam" id="PF00496"/>
    </source>
</evidence>
<dbReference type="PIRSF" id="PIRSF002741">
    <property type="entry name" value="MppA"/>
    <property type="match status" value="1"/>
</dbReference>
<proteinExistence type="predicted"/>
<evidence type="ECO:0000256" key="1">
    <source>
        <dbReference type="ARBA" id="ARBA00022729"/>
    </source>
</evidence>
<reference evidence="4" key="1">
    <citation type="submission" date="2023-07" db="EMBL/GenBank/DDBJ databases">
        <title>Bifidobacterium aquikefiriaerophilum sp. nov. and Bifidobacterium eccum sp. nov., isolated from water kefir.</title>
        <authorList>
            <person name="Breselge S."/>
            <person name="Bellassi P."/>
            <person name="Barcenilla C."/>
            <person name="Alvarez-Ordonez A."/>
            <person name="Morelli L."/>
            <person name="Cotter P.D."/>
        </authorList>
    </citation>
    <scope>NUCLEOTIDE SEQUENCE</scope>
    <source>
        <strain evidence="4">WK041_4_12</strain>
    </source>
</reference>
<dbReference type="Gene3D" id="3.40.190.10">
    <property type="entry name" value="Periplasmic binding protein-like II"/>
    <property type="match status" value="1"/>
</dbReference>
<dbReference type="InterPro" id="IPR030678">
    <property type="entry name" value="Peptide/Ni-bd"/>
</dbReference>
<feature type="chain" id="PRO_5044290585" evidence="2">
    <location>
        <begin position="21"/>
        <end position="506"/>
    </location>
</feature>
<dbReference type="Gene3D" id="3.10.105.10">
    <property type="entry name" value="Dipeptide-binding Protein, Domain 3"/>
    <property type="match status" value="1"/>
</dbReference>
<dbReference type="PROSITE" id="PS51257">
    <property type="entry name" value="PROKAR_LIPOPROTEIN"/>
    <property type="match status" value="1"/>
</dbReference>
<dbReference type="EMBL" id="CP129674">
    <property type="protein sequence ID" value="XDS44842.1"/>
    <property type="molecule type" value="Genomic_DNA"/>
</dbReference>
<dbReference type="Pfam" id="PF00496">
    <property type="entry name" value="SBP_bac_5"/>
    <property type="match status" value="1"/>
</dbReference>
<gene>
    <name evidence="4" type="ORF">QN215_01515</name>
</gene>
<accession>A0AB39U7B6</accession>
<organism evidence="4">
    <name type="scientific">Bifidobacterium aquikefiricola</name>
    <dbReference type="NCBI Taxonomy" id="3059038"/>
    <lineage>
        <taxon>Bacteria</taxon>
        <taxon>Bacillati</taxon>
        <taxon>Actinomycetota</taxon>
        <taxon>Actinomycetes</taxon>
        <taxon>Bifidobacteriales</taxon>
        <taxon>Bifidobacteriaceae</taxon>
        <taxon>Bifidobacterium</taxon>
    </lineage>
</organism>
<dbReference type="AlphaFoldDB" id="A0AB39U7B6"/>
<dbReference type="KEGG" id="baqk:QN215_01515"/>
<sequence length="506" mass="55474">MKVHWMKKISMLASVGIATAMVLSGCAGGTGASSSESGTSANTSIRIGLTPSPANLNFEQTAGQAIPQALMYNVYESLVKLNENGKTIQPLLAKSWKISNDGLTYTFNLRSGVKFSNGDPFNASTVKFNLERLNQWKANTPANLSAIDHVDAVSNTEAKVVLKEPDRNTLFWLTSVLGAMVDPNEVNNMDTQAIGTGPFTVSDYKVGSQMDLKRNDSYWGTKPALRTAQLKYYSDTTSSSNALLSGDIDAIYNFQGYDQIDQFKNDNYTINTGNAQGDTMLVMNPSKGPFSNIKLRQAVMYAVDKDRILKTVINGYGTVLSAPVIPSDPWYKNLSSTYKHDTAKAKQLVQQSGVKDLTVNFTVPTRPYAQSIAQIVKTELDAIGFKVNLTEQEFPAVWIQNTMTNKNYDMTAMWHVEARNVTNYGNANYYWNYNNAKVNSDFAAAKKAGSDTDFNSSMLDAVTQIQQDAPADWLYNTNLITITKKGITGFSKNDVGIAMDLTGVKG</sequence>
<dbReference type="SUPFAM" id="SSF53850">
    <property type="entry name" value="Periplasmic binding protein-like II"/>
    <property type="match status" value="1"/>
</dbReference>
<protein>
    <submittedName>
        <fullName evidence="4">ABC transporter substrate-binding protein</fullName>
    </submittedName>
</protein>
<dbReference type="GO" id="GO:0042597">
    <property type="term" value="C:periplasmic space"/>
    <property type="evidence" value="ECO:0007669"/>
    <property type="project" value="UniProtKB-ARBA"/>
</dbReference>
<dbReference type="PANTHER" id="PTHR30290">
    <property type="entry name" value="PERIPLASMIC BINDING COMPONENT OF ABC TRANSPORTER"/>
    <property type="match status" value="1"/>
</dbReference>
<dbReference type="GO" id="GO:0015833">
    <property type="term" value="P:peptide transport"/>
    <property type="evidence" value="ECO:0007669"/>
    <property type="project" value="TreeGrafter"/>
</dbReference>
<evidence type="ECO:0000256" key="2">
    <source>
        <dbReference type="SAM" id="SignalP"/>
    </source>
</evidence>
<dbReference type="GO" id="GO:1904680">
    <property type="term" value="F:peptide transmembrane transporter activity"/>
    <property type="evidence" value="ECO:0007669"/>
    <property type="project" value="TreeGrafter"/>
</dbReference>
<dbReference type="PANTHER" id="PTHR30290:SF38">
    <property type="entry name" value="D,D-DIPEPTIDE-BINDING PERIPLASMIC PROTEIN DDPA-RELATED"/>
    <property type="match status" value="1"/>
</dbReference>
<dbReference type="RefSeq" id="WP_369344388.1">
    <property type="nucleotide sequence ID" value="NZ_CP129674.1"/>
</dbReference>
<feature type="domain" description="Solute-binding protein family 5" evidence="3">
    <location>
        <begin position="87"/>
        <end position="418"/>
    </location>
</feature>
<evidence type="ECO:0000313" key="4">
    <source>
        <dbReference type="EMBL" id="XDS44842.1"/>
    </source>
</evidence>
<dbReference type="InterPro" id="IPR039424">
    <property type="entry name" value="SBP_5"/>
</dbReference>
<keyword evidence="1 2" id="KW-0732">Signal</keyword>
<dbReference type="GO" id="GO:0043190">
    <property type="term" value="C:ATP-binding cassette (ABC) transporter complex"/>
    <property type="evidence" value="ECO:0007669"/>
    <property type="project" value="InterPro"/>
</dbReference>
<name>A0AB39U7B6_9BIFI</name>
<dbReference type="InterPro" id="IPR000914">
    <property type="entry name" value="SBP_5_dom"/>
</dbReference>
<feature type="signal peptide" evidence="2">
    <location>
        <begin position="1"/>
        <end position="20"/>
    </location>
</feature>